<evidence type="ECO:0000256" key="4">
    <source>
        <dbReference type="ARBA" id="ARBA00023172"/>
    </source>
</evidence>
<feature type="domain" description="Helix-hairpin-helix DNA-binding motif class 1" evidence="7">
    <location>
        <begin position="105"/>
        <end position="124"/>
    </location>
</feature>
<dbReference type="Gene3D" id="1.10.8.10">
    <property type="entry name" value="DNA helicase RuvA subunit, C-terminal domain"/>
    <property type="match status" value="1"/>
</dbReference>
<reference evidence="8 9" key="1">
    <citation type="submission" date="2017-07" db="EMBL/GenBank/DDBJ databases">
        <title>The genome sequence of Paludifilum halophilum highlights mechanisms for microbial adaptation to high salt environemnts.</title>
        <authorList>
            <person name="Belbahri L."/>
        </authorList>
    </citation>
    <scope>NUCLEOTIDE SEQUENCE [LARGE SCALE GENOMIC DNA]</scope>
    <source>
        <strain evidence="8 9">DSM 102817</strain>
    </source>
</reference>
<keyword evidence="3 6" id="KW-0238">DNA-binding</keyword>
<comment type="caution">
    <text evidence="8">The sequence shown here is derived from an EMBL/GenBank/DDBJ whole genome shotgun (WGS) entry which is preliminary data.</text>
</comment>
<dbReference type="GO" id="GO:0000400">
    <property type="term" value="F:four-way junction DNA binding"/>
    <property type="evidence" value="ECO:0007669"/>
    <property type="project" value="UniProtKB-UniRule"/>
</dbReference>
<dbReference type="InterPro" id="IPR036267">
    <property type="entry name" value="RuvA_C_sf"/>
</dbReference>
<dbReference type="Gene3D" id="1.10.150.20">
    <property type="entry name" value="5' to 3' exonuclease, C-terminal subdomain"/>
    <property type="match status" value="1"/>
</dbReference>
<dbReference type="GO" id="GO:0006310">
    <property type="term" value="P:DNA recombination"/>
    <property type="evidence" value="ECO:0007669"/>
    <property type="project" value="UniProtKB-UniRule"/>
</dbReference>
<dbReference type="InterPro" id="IPR003583">
    <property type="entry name" value="Hlx-hairpin-Hlx_DNA-bd_motif"/>
</dbReference>
<dbReference type="InterPro" id="IPR011114">
    <property type="entry name" value="RuvA_C"/>
</dbReference>
<comment type="domain">
    <text evidence="6">Has three domains with a flexible linker between the domains II and III and assumes an 'L' shape. Domain III is highly mobile and contacts RuvB.</text>
</comment>
<dbReference type="NCBIfam" id="TIGR00084">
    <property type="entry name" value="ruvA"/>
    <property type="match status" value="1"/>
</dbReference>
<dbReference type="InterPro" id="IPR010994">
    <property type="entry name" value="RuvA_2-like"/>
</dbReference>
<feature type="region of interest" description="Domain III" evidence="6">
    <location>
        <begin position="157"/>
        <end position="207"/>
    </location>
</feature>
<organism evidence="8 9">
    <name type="scientific">Paludifilum halophilum</name>
    <dbReference type="NCBI Taxonomy" id="1642702"/>
    <lineage>
        <taxon>Bacteria</taxon>
        <taxon>Bacillati</taxon>
        <taxon>Bacillota</taxon>
        <taxon>Bacilli</taxon>
        <taxon>Bacillales</taxon>
        <taxon>Thermoactinomycetaceae</taxon>
        <taxon>Paludifilum</taxon>
    </lineage>
</organism>
<dbReference type="RefSeq" id="WP_094263015.1">
    <property type="nucleotide sequence ID" value="NZ_NOWF01000001.1"/>
</dbReference>
<evidence type="ECO:0000313" key="9">
    <source>
        <dbReference type="Proteomes" id="UP000215459"/>
    </source>
</evidence>
<protein>
    <recommendedName>
        <fullName evidence="6">Holliday junction branch migration complex subunit RuvA</fullName>
    </recommendedName>
</protein>
<dbReference type="GO" id="GO:0005524">
    <property type="term" value="F:ATP binding"/>
    <property type="evidence" value="ECO:0007669"/>
    <property type="project" value="InterPro"/>
</dbReference>
<keyword evidence="5 6" id="KW-0234">DNA repair</keyword>
<dbReference type="InterPro" id="IPR012340">
    <property type="entry name" value="NA-bd_OB-fold"/>
</dbReference>
<dbReference type="SUPFAM" id="SSF50249">
    <property type="entry name" value="Nucleic acid-binding proteins"/>
    <property type="match status" value="1"/>
</dbReference>
<comment type="function">
    <text evidence="6">The RuvA-RuvB-RuvC complex processes Holliday junction (HJ) DNA during genetic recombination and DNA repair, while the RuvA-RuvB complex plays an important role in the rescue of blocked DNA replication forks via replication fork reversal (RFR). RuvA specifically binds to HJ cruciform DNA, conferring on it an open structure. The RuvB hexamer acts as an ATP-dependent pump, pulling dsDNA into and through the RuvAB complex. HJ branch migration allows RuvC to scan DNA until it finds its consensus sequence, where it cleaves and resolves the cruciform DNA.</text>
</comment>
<dbReference type="SMART" id="SM00278">
    <property type="entry name" value="HhH1"/>
    <property type="match status" value="2"/>
</dbReference>
<comment type="subunit">
    <text evidence="6">Homotetramer. Forms an RuvA(8)-RuvB(12)-Holliday junction (HJ) complex. HJ DNA is sandwiched between 2 RuvA tetramers; dsDNA enters through RuvA and exits via RuvB. An RuvB hexamer assembles on each DNA strand where it exits the tetramer. Each RuvB hexamer is contacted by two RuvA subunits (via domain III) on 2 adjacent RuvB subunits; this complex drives branch migration. In the full resolvosome a probable DNA-RuvA(4)-RuvB(12)-RuvC(2) complex forms which resolves the HJ.</text>
</comment>
<evidence type="ECO:0000256" key="1">
    <source>
        <dbReference type="ARBA" id="ARBA00022490"/>
    </source>
</evidence>
<proteinExistence type="inferred from homology"/>
<gene>
    <name evidence="6" type="primary">ruvA</name>
    <name evidence="8" type="ORF">CHM34_02760</name>
</gene>
<dbReference type="Gene3D" id="2.40.50.140">
    <property type="entry name" value="Nucleic acid-binding proteins"/>
    <property type="match status" value="1"/>
</dbReference>
<dbReference type="SUPFAM" id="SSF46929">
    <property type="entry name" value="DNA helicase RuvA subunit, C-terminal domain"/>
    <property type="match status" value="1"/>
</dbReference>
<dbReference type="SUPFAM" id="SSF47781">
    <property type="entry name" value="RuvA domain 2-like"/>
    <property type="match status" value="1"/>
</dbReference>
<keyword evidence="1 6" id="KW-0963">Cytoplasm</keyword>
<dbReference type="Pfam" id="PF01330">
    <property type="entry name" value="RuvA_N"/>
    <property type="match status" value="1"/>
</dbReference>
<sequence>MIDFIEGTIAYRAVDYLVLQTGGVGYRIFCTHPFQWEDGETSRVFTHQVVREDSLTLYGFREPEVRDLFRLLLEVSGIGPKVALSITGAGSPASLAEAVQREDLRFLTQLPGIGKKTAQRIVLDLKDKLEKAGWNRILTGENAESASANSSLSASSVSAEAIEALKTLGYNEEEASRAVETAREAFGETEPGLDDWIRRALQVSMKK</sequence>
<dbReference type="EMBL" id="NOWF01000001">
    <property type="protein sequence ID" value="OYD09913.1"/>
    <property type="molecule type" value="Genomic_DNA"/>
</dbReference>
<dbReference type="CDD" id="cd14332">
    <property type="entry name" value="UBA_RuvA_C"/>
    <property type="match status" value="1"/>
</dbReference>
<evidence type="ECO:0000313" key="8">
    <source>
        <dbReference type="EMBL" id="OYD09913.1"/>
    </source>
</evidence>
<keyword evidence="2 6" id="KW-0227">DNA damage</keyword>
<comment type="caution">
    <text evidence="6">Lacks conserved residue(s) required for the propagation of feature annotation.</text>
</comment>
<dbReference type="InterPro" id="IPR000085">
    <property type="entry name" value="RuvA"/>
</dbReference>
<keyword evidence="9" id="KW-1185">Reference proteome</keyword>
<dbReference type="GO" id="GO:0006281">
    <property type="term" value="P:DNA repair"/>
    <property type="evidence" value="ECO:0007669"/>
    <property type="project" value="UniProtKB-UniRule"/>
</dbReference>
<comment type="subcellular location">
    <subcellularLocation>
        <location evidence="6">Cytoplasm</location>
    </subcellularLocation>
</comment>
<dbReference type="GO" id="GO:0048476">
    <property type="term" value="C:Holliday junction resolvase complex"/>
    <property type="evidence" value="ECO:0007669"/>
    <property type="project" value="UniProtKB-UniRule"/>
</dbReference>
<dbReference type="Proteomes" id="UP000215459">
    <property type="component" value="Unassembled WGS sequence"/>
</dbReference>
<keyword evidence="4 6" id="KW-0233">DNA recombination</keyword>
<dbReference type="Pfam" id="PF07499">
    <property type="entry name" value="RuvA_C"/>
    <property type="match status" value="1"/>
</dbReference>
<comment type="similarity">
    <text evidence="6">Belongs to the RuvA family.</text>
</comment>
<evidence type="ECO:0000256" key="2">
    <source>
        <dbReference type="ARBA" id="ARBA00022763"/>
    </source>
</evidence>
<dbReference type="AlphaFoldDB" id="A0A235BCA6"/>
<accession>A0A235BCA6</accession>
<evidence type="ECO:0000256" key="3">
    <source>
        <dbReference type="ARBA" id="ARBA00023125"/>
    </source>
</evidence>
<dbReference type="HAMAP" id="MF_00031">
    <property type="entry name" value="DNA_HJ_migration_RuvA"/>
    <property type="match status" value="1"/>
</dbReference>
<dbReference type="GO" id="GO:0005737">
    <property type="term" value="C:cytoplasm"/>
    <property type="evidence" value="ECO:0007669"/>
    <property type="project" value="UniProtKB-SubCell"/>
</dbReference>
<evidence type="ECO:0000256" key="5">
    <source>
        <dbReference type="ARBA" id="ARBA00023204"/>
    </source>
</evidence>
<dbReference type="GO" id="GO:0009379">
    <property type="term" value="C:Holliday junction helicase complex"/>
    <property type="evidence" value="ECO:0007669"/>
    <property type="project" value="InterPro"/>
</dbReference>
<name>A0A235BCA6_9BACL</name>
<evidence type="ECO:0000259" key="7">
    <source>
        <dbReference type="SMART" id="SM00278"/>
    </source>
</evidence>
<dbReference type="GO" id="GO:0009378">
    <property type="term" value="F:four-way junction helicase activity"/>
    <property type="evidence" value="ECO:0007669"/>
    <property type="project" value="InterPro"/>
</dbReference>
<dbReference type="OrthoDB" id="5293449at2"/>
<dbReference type="Pfam" id="PF14520">
    <property type="entry name" value="HHH_5"/>
    <property type="match status" value="1"/>
</dbReference>
<dbReference type="InterPro" id="IPR013849">
    <property type="entry name" value="DNA_helicase_Holl-junc_RuvA_I"/>
</dbReference>
<evidence type="ECO:0000256" key="6">
    <source>
        <dbReference type="HAMAP-Rule" id="MF_00031"/>
    </source>
</evidence>
<feature type="domain" description="Helix-hairpin-helix DNA-binding motif class 1" evidence="7">
    <location>
        <begin position="70"/>
        <end position="89"/>
    </location>
</feature>